<gene>
    <name evidence="1" type="ORF">DW150_21555</name>
</gene>
<organism evidence="1 2">
    <name type="scientific">Phocaeicola vulgatus</name>
    <name type="common">Bacteroides vulgatus</name>
    <dbReference type="NCBI Taxonomy" id="821"/>
    <lineage>
        <taxon>Bacteria</taxon>
        <taxon>Pseudomonadati</taxon>
        <taxon>Bacteroidota</taxon>
        <taxon>Bacteroidia</taxon>
        <taxon>Bacteroidales</taxon>
        <taxon>Bacteroidaceae</taxon>
        <taxon>Phocaeicola</taxon>
    </lineage>
</organism>
<dbReference type="EMBL" id="QRLF01000054">
    <property type="protein sequence ID" value="RHI83235.1"/>
    <property type="molecule type" value="Genomic_DNA"/>
</dbReference>
<sequence>MLPEGANKKIFCQLYKINEEDYFSMLSALEGKDIIGSITVKTH</sequence>
<proteinExistence type="predicted"/>
<protein>
    <submittedName>
        <fullName evidence="1">Uncharacterized protein</fullName>
    </submittedName>
</protein>
<reference evidence="1 2" key="1">
    <citation type="submission" date="2018-08" db="EMBL/GenBank/DDBJ databases">
        <title>A genome reference for cultivated species of the human gut microbiota.</title>
        <authorList>
            <person name="Zou Y."/>
            <person name="Xue W."/>
            <person name="Luo G."/>
        </authorList>
    </citation>
    <scope>NUCLEOTIDE SEQUENCE [LARGE SCALE GENOMIC DNA]</scope>
    <source>
        <strain evidence="1 2">AM13-21</strain>
    </source>
</reference>
<dbReference type="Proteomes" id="UP000285777">
    <property type="component" value="Unassembled WGS sequence"/>
</dbReference>
<name>A0A415BGC2_PHOVU</name>
<dbReference type="AlphaFoldDB" id="A0A415BGC2"/>
<evidence type="ECO:0000313" key="1">
    <source>
        <dbReference type="EMBL" id="RHI83235.1"/>
    </source>
</evidence>
<comment type="caution">
    <text evidence="1">The sequence shown here is derived from an EMBL/GenBank/DDBJ whole genome shotgun (WGS) entry which is preliminary data.</text>
</comment>
<evidence type="ECO:0000313" key="2">
    <source>
        <dbReference type="Proteomes" id="UP000285777"/>
    </source>
</evidence>
<accession>A0A415BGC2</accession>